<sequence>TNDEGKEKKRKENAGAEYQKALTELWEKADRDGYDERAKGIDVNDNQKQFKEAMYSALCALCQNGQLGPCEMMLLTGYRDGANNLVAYKLQVHHNDDDHPDTFPLNEEEEIAMGDSWNDWCEARIPKRLIEQVTPADEPHNLRNADGVPVLGDVNLEQLTPAALTKVLTDFLRALWYHSWPQDCVRPSIPLVEIEVHPEDFYDTSKFLFPVALKPVEMMLLIERYSLCTYLSTISAVETVHPFVFWPKKNIVDRVARREAEAEAERGTGDEIVVSTPPPATSAAPISPANPSTPPPATPAAPISPAKAPAPPSTTPPAPILPVQESVGTPALEEHIPVPMVNDEGELPAEEAEVVPRRRGRKRAADEVDTRRVTRARVAEQEPAQVQTRGSKKTAGKKRGSVRH</sequence>
<name>A0A6A4GF85_9AGAR</name>
<feature type="compositionally biased region" description="Acidic residues" evidence="1">
    <location>
        <begin position="343"/>
        <end position="353"/>
    </location>
</feature>
<dbReference type="Proteomes" id="UP000799118">
    <property type="component" value="Unassembled WGS sequence"/>
</dbReference>
<feature type="compositionally biased region" description="Pro residues" evidence="1">
    <location>
        <begin position="308"/>
        <end position="320"/>
    </location>
</feature>
<evidence type="ECO:0000313" key="2">
    <source>
        <dbReference type="EMBL" id="KAE9384174.1"/>
    </source>
</evidence>
<protein>
    <submittedName>
        <fullName evidence="2">Uncharacterized protein</fullName>
    </submittedName>
</protein>
<reference evidence="2" key="1">
    <citation type="journal article" date="2019" name="Environ. Microbiol.">
        <title>Fungal ecological strategies reflected in gene transcription - a case study of two litter decomposers.</title>
        <authorList>
            <person name="Barbi F."/>
            <person name="Kohler A."/>
            <person name="Barry K."/>
            <person name="Baskaran P."/>
            <person name="Daum C."/>
            <person name="Fauchery L."/>
            <person name="Ihrmark K."/>
            <person name="Kuo A."/>
            <person name="LaButti K."/>
            <person name="Lipzen A."/>
            <person name="Morin E."/>
            <person name="Grigoriev I.V."/>
            <person name="Henrissat B."/>
            <person name="Lindahl B."/>
            <person name="Martin F."/>
        </authorList>
    </citation>
    <scope>NUCLEOTIDE SEQUENCE</scope>
    <source>
        <strain evidence="2">JB14</strain>
    </source>
</reference>
<feature type="compositionally biased region" description="Basic residues" evidence="1">
    <location>
        <begin position="390"/>
        <end position="404"/>
    </location>
</feature>
<dbReference type="OrthoDB" id="3063186at2759"/>
<feature type="region of interest" description="Disordered" evidence="1">
    <location>
        <begin position="338"/>
        <end position="404"/>
    </location>
</feature>
<dbReference type="EMBL" id="ML770204">
    <property type="protein sequence ID" value="KAE9384174.1"/>
    <property type="molecule type" value="Genomic_DNA"/>
</dbReference>
<evidence type="ECO:0000256" key="1">
    <source>
        <dbReference type="SAM" id="MobiDB-lite"/>
    </source>
</evidence>
<gene>
    <name evidence="2" type="ORF">BT96DRAFT_950750</name>
</gene>
<feature type="region of interest" description="Disordered" evidence="1">
    <location>
        <begin position="262"/>
        <end position="323"/>
    </location>
</feature>
<organism evidence="2 3">
    <name type="scientific">Gymnopus androsaceus JB14</name>
    <dbReference type="NCBI Taxonomy" id="1447944"/>
    <lineage>
        <taxon>Eukaryota</taxon>
        <taxon>Fungi</taxon>
        <taxon>Dikarya</taxon>
        <taxon>Basidiomycota</taxon>
        <taxon>Agaricomycotina</taxon>
        <taxon>Agaricomycetes</taxon>
        <taxon>Agaricomycetidae</taxon>
        <taxon>Agaricales</taxon>
        <taxon>Marasmiineae</taxon>
        <taxon>Omphalotaceae</taxon>
        <taxon>Gymnopus</taxon>
    </lineage>
</organism>
<feature type="compositionally biased region" description="Low complexity" evidence="1">
    <location>
        <begin position="281"/>
        <end position="290"/>
    </location>
</feature>
<accession>A0A6A4GF85</accession>
<feature type="compositionally biased region" description="Basic and acidic residues" evidence="1">
    <location>
        <begin position="363"/>
        <end position="380"/>
    </location>
</feature>
<evidence type="ECO:0000313" key="3">
    <source>
        <dbReference type="Proteomes" id="UP000799118"/>
    </source>
</evidence>
<dbReference type="AlphaFoldDB" id="A0A6A4GF85"/>
<proteinExistence type="predicted"/>
<keyword evidence="3" id="KW-1185">Reference proteome</keyword>
<feature type="non-terminal residue" evidence="2">
    <location>
        <position position="1"/>
    </location>
</feature>